<feature type="binding site" evidence="6">
    <location>
        <position position="239"/>
    </location>
    <ligand>
        <name>Mg(2+)</name>
        <dbReference type="ChEBI" id="CHEBI:18420"/>
    </ligand>
</feature>
<feature type="modified residue" description="Phosphoserine" evidence="6">
    <location>
        <position position="101"/>
    </location>
</feature>
<reference evidence="13" key="1">
    <citation type="journal article" date="2020" name="bioRxiv">
        <title>A rank-normalized archaeal taxonomy based on genome phylogeny resolves widespread incomplete and uneven classifications.</title>
        <authorList>
            <person name="Rinke C."/>
            <person name="Chuvochina M."/>
            <person name="Mussig A.J."/>
            <person name="Chaumeil P.-A."/>
            <person name="Waite D.W."/>
            <person name="Whitman W.B."/>
            <person name="Parks D.H."/>
            <person name="Hugenholtz P."/>
        </authorList>
    </citation>
    <scope>NUCLEOTIDE SEQUENCE [LARGE SCALE GENOMIC DNA]</scope>
</reference>
<evidence type="ECO:0000256" key="2">
    <source>
        <dbReference type="ARBA" id="ARBA00022553"/>
    </source>
</evidence>
<comment type="function">
    <text evidence="6">Catalyzes the conversion of glucosamine-6-phosphate to glucosamine-1-phosphate.</text>
</comment>
<comment type="caution">
    <text evidence="12">The sequence shown here is derived from an EMBL/GenBank/DDBJ whole genome shotgun (WGS) entry which is preliminary data.</text>
</comment>
<dbReference type="InterPro" id="IPR005844">
    <property type="entry name" value="A-D-PHexomutase_a/b/a-I"/>
</dbReference>
<comment type="PTM">
    <text evidence="6">Activated by phosphorylation.</text>
</comment>
<dbReference type="GO" id="GO:0008966">
    <property type="term" value="F:phosphoglucosamine mutase activity"/>
    <property type="evidence" value="ECO:0007669"/>
    <property type="project" value="UniProtKB-UniRule"/>
</dbReference>
<evidence type="ECO:0000259" key="8">
    <source>
        <dbReference type="Pfam" id="PF00408"/>
    </source>
</evidence>
<dbReference type="Pfam" id="PF02878">
    <property type="entry name" value="PGM_PMM_I"/>
    <property type="match status" value="1"/>
</dbReference>
<dbReference type="InterPro" id="IPR023666">
    <property type="entry name" value="GlmM_arc"/>
</dbReference>
<evidence type="ECO:0000256" key="6">
    <source>
        <dbReference type="HAMAP-Rule" id="MF_01554"/>
    </source>
</evidence>
<dbReference type="PANTHER" id="PTHR43771">
    <property type="entry name" value="PHOSPHOMANNOMUTASE"/>
    <property type="match status" value="1"/>
</dbReference>
<proteinExistence type="inferred from homology"/>
<dbReference type="EC" id="5.4.2.10" evidence="6"/>
<feature type="active site" description="Phosphoserine intermediate" evidence="6">
    <location>
        <position position="101"/>
    </location>
</feature>
<dbReference type="InterPro" id="IPR016055">
    <property type="entry name" value="A-D-PHexomutase_a/b/a-I/II/III"/>
</dbReference>
<dbReference type="HAMAP" id="MF_01554_A">
    <property type="entry name" value="GlmM_A"/>
    <property type="match status" value="1"/>
</dbReference>
<evidence type="ECO:0000256" key="1">
    <source>
        <dbReference type="ARBA" id="ARBA00010231"/>
    </source>
</evidence>
<evidence type="ECO:0000259" key="10">
    <source>
        <dbReference type="Pfam" id="PF02879"/>
    </source>
</evidence>
<accession>A0A7J4MWV1</accession>
<evidence type="ECO:0000256" key="7">
    <source>
        <dbReference type="RuleBase" id="RU004326"/>
    </source>
</evidence>
<evidence type="ECO:0000256" key="4">
    <source>
        <dbReference type="ARBA" id="ARBA00022842"/>
    </source>
</evidence>
<dbReference type="Pfam" id="PF02879">
    <property type="entry name" value="PGM_PMM_II"/>
    <property type="match status" value="1"/>
</dbReference>
<comment type="similarity">
    <text evidence="1 6 7">Belongs to the phosphohexose mutase family.</text>
</comment>
<dbReference type="InterPro" id="IPR005843">
    <property type="entry name" value="A-D-PHexomutase_C"/>
</dbReference>
<dbReference type="EMBL" id="DUHT01000066">
    <property type="protein sequence ID" value="HIH65137.1"/>
    <property type="molecule type" value="Genomic_DNA"/>
</dbReference>
<dbReference type="SUPFAM" id="SSF55957">
    <property type="entry name" value="Phosphoglucomutase, C-terminal domain"/>
    <property type="match status" value="1"/>
</dbReference>
<dbReference type="PRINTS" id="PR00509">
    <property type="entry name" value="PGMPMM"/>
</dbReference>
<dbReference type="Pfam" id="PF00408">
    <property type="entry name" value="PGM_PMM_IV"/>
    <property type="match status" value="1"/>
</dbReference>
<feature type="binding site" description="via phosphate group" evidence="6">
    <location>
        <position position="101"/>
    </location>
    <ligand>
        <name>Mg(2+)</name>
        <dbReference type="ChEBI" id="CHEBI:18420"/>
    </ligand>
</feature>
<dbReference type="GO" id="GO:0005975">
    <property type="term" value="P:carbohydrate metabolic process"/>
    <property type="evidence" value="ECO:0007669"/>
    <property type="project" value="InterPro"/>
</dbReference>
<keyword evidence="5 6" id="KW-0413">Isomerase</keyword>
<keyword evidence="3 6" id="KW-0479">Metal-binding</keyword>
<dbReference type="InterPro" id="IPR036900">
    <property type="entry name" value="A-D-PHexomutase_C_sf"/>
</dbReference>
<feature type="domain" description="Alpha-D-phosphohexomutase alpha/beta/alpha" evidence="10">
    <location>
        <begin position="155"/>
        <end position="252"/>
    </location>
</feature>
<dbReference type="PROSITE" id="PS00710">
    <property type="entry name" value="PGM_PMM"/>
    <property type="match status" value="1"/>
</dbReference>
<feature type="domain" description="Alpha-D-phosphohexomutase alpha/beta/alpha" evidence="11">
    <location>
        <begin position="258"/>
        <end position="357"/>
    </location>
</feature>
<protein>
    <recommendedName>
        <fullName evidence="6">Probable phosphoglucosamine mutase</fullName>
        <ecNumber evidence="6">5.4.2.10</ecNumber>
    </recommendedName>
</protein>
<evidence type="ECO:0000259" key="9">
    <source>
        <dbReference type="Pfam" id="PF02878"/>
    </source>
</evidence>
<dbReference type="NCBIfam" id="TIGR03990">
    <property type="entry name" value="Arch_GlmM"/>
    <property type="match status" value="1"/>
</dbReference>
<gene>
    <name evidence="6 12" type="primary">glmM</name>
    <name evidence="12" type="ORF">HA285_06045</name>
</gene>
<feature type="binding site" evidence="6">
    <location>
        <position position="243"/>
    </location>
    <ligand>
        <name>Mg(2+)</name>
        <dbReference type="ChEBI" id="CHEBI:18420"/>
    </ligand>
</feature>
<feature type="binding site" evidence="6">
    <location>
        <position position="241"/>
    </location>
    <ligand>
        <name>Mg(2+)</name>
        <dbReference type="ChEBI" id="CHEBI:18420"/>
    </ligand>
</feature>
<dbReference type="SUPFAM" id="SSF53738">
    <property type="entry name" value="Phosphoglucomutase, first 3 domains"/>
    <property type="match status" value="3"/>
</dbReference>
<dbReference type="Gene3D" id="3.30.310.50">
    <property type="entry name" value="Alpha-D-phosphohexomutase, C-terminal domain"/>
    <property type="match status" value="1"/>
</dbReference>
<comment type="catalytic activity">
    <reaction evidence="6">
        <text>alpha-D-glucosamine 1-phosphate = D-glucosamine 6-phosphate</text>
        <dbReference type="Rhea" id="RHEA:23424"/>
        <dbReference type="ChEBI" id="CHEBI:58516"/>
        <dbReference type="ChEBI" id="CHEBI:58725"/>
        <dbReference type="EC" id="5.4.2.10"/>
    </reaction>
</comment>
<dbReference type="CDD" id="cd03087">
    <property type="entry name" value="PGM_like1"/>
    <property type="match status" value="1"/>
</dbReference>
<dbReference type="PANTHER" id="PTHR43771:SF1">
    <property type="entry name" value="PHOSPHOMANNOMUTASE"/>
    <property type="match status" value="1"/>
</dbReference>
<evidence type="ECO:0000259" key="11">
    <source>
        <dbReference type="Pfam" id="PF02880"/>
    </source>
</evidence>
<evidence type="ECO:0000256" key="5">
    <source>
        <dbReference type="ARBA" id="ARBA00023235"/>
    </source>
</evidence>
<keyword evidence="4 6" id="KW-0460">Magnesium</keyword>
<sequence>MKEKKPRLFGTSGIRGRFGEKVTLELAADTGRALATHLGGDGEVVVGYDTRTSSQLLENALIAGIVECGCDVTRLGMVPTPLVGYAASRLGAAAGVMITASHNPAPYNGIKLWNPDGMAYRPSQERVIEAIIHSRDFKRKAWDELGSMTTVDMRDDYVRAVLETVEIKKPLKVVIDSGCGAASHLSPLIFRKAGCRVITLNSQPDGFFPGRDPEPVPENLSELMETVRSTGADLGIAHDGDADRMVAIDDQGRFASFDKLLALMAREIGGKIITTVDASLCVDECLGDRGEVIRTRVGDVHVANTIAEEGARFGGEPSGTWLHPDFCMCPDGILSALRVAELVSARGPLSELLEEVPSYPNIRDKVPCPDEKKDIIMERVAAELSGKFSETSDINTIDGVRISLDDGSWVLVRPSGTEPYIRITLEGKTEEKARYIHERTRDYLENVIG</sequence>
<evidence type="ECO:0000256" key="3">
    <source>
        <dbReference type="ARBA" id="ARBA00022723"/>
    </source>
</evidence>
<comment type="cofactor">
    <cofactor evidence="6">
        <name>Mg(2+)</name>
        <dbReference type="ChEBI" id="CHEBI:18420"/>
    </cofactor>
    <text evidence="6">Binds 1 Mg(2+) ion per subunit.</text>
</comment>
<evidence type="ECO:0000313" key="13">
    <source>
        <dbReference type="Proteomes" id="UP000538031"/>
    </source>
</evidence>
<dbReference type="AlphaFoldDB" id="A0A7J4MWV1"/>
<dbReference type="FunFam" id="3.40.120.10:FF:000001">
    <property type="entry name" value="Phosphoglucosamine mutase"/>
    <property type="match status" value="1"/>
</dbReference>
<dbReference type="FunFam" id="3.40.120.10:FF:000003">
    <property type="entry name" value="Phosphoglucosamine mutase"/>
    <property type="match status" value="1"/>
</dbReference>
<feature type="domain" description="Alpha-D-phosphohexomutase alpha/beta/alpha" evidence="9">
    <location>
        <begin position="7"/>
        <end position="138"/>
    </location>
</feature>
<dbReference type="InterPro" id="IPR016066">
    <property type="entry name" value="A-D-PHexomutase_CS"/>
</dbReference>
<keyword evidence="2 6" id="KW-0597">Phosphoprotein</keyword>
<dbReference type="Gene3D" id="3.40.120.10">
    <property type="entry name" value="Alpha-D-Glucose-1,6-Bisphosphate, subunit A, domain 3"/>
    <property type="match status" value="3"/>
</dbReference>
<feature type="domain" description="Alpha-D-phosphohexomutase C-terminal" evidence="8">
    <location>
        <begin position="365"/>
        <end position="441"/>
    </location>
</feature>
<evidence type="ECO:0000313" key="12">
    <source>
        <dbReference type="EMBL" id="HIH65137.1"/>
    </source>
</evidence>
<dbReference type="GO" id="GO:0000287">
    <property type="term" value="F:magnesium ion binding"/>
    <property type="evidence" value="ECO:0007669"/>
    <property type="project" value="UniProtKB-UniRule"/>
</dbReference>
<organism evidence="12 13">
    <name type="scientific">Methanothermobacter thermautotrophicus</name>
    <name type="common">Methanobacterium thermoformicicum</name>
    <dbReference type="NCBI Taxonomy" id="145262"/>
    <lineage>
        <taxon>Archaea</taxon>
        <taxon>Methanobacteriati</taxon>
        <taxon>Methanobacteriota</taxon>
        <taxon>Methanomada group</taxon>
        <taxon>Methanobacteria</taxon>
        <taxon>Methanobacteriales</taxon>
        <taxon>Methanobacteriaceae</taxon>
        <taxon>Methanothermobacter</taxon>
    </lineage>
</organism>
<dbReference type="InterPro" id="IPR005845">
    <property type="entry name" value="A-D-PHexomutase_a/b/a-II"/>
</dbReference>
<dbReference type="InterPro" id="IPR024086">
    <property type="entry name" value="GlmM_arc-type"/>
</dbReference>
<dbReference type="Pfam" id="PF02880">
    <property type="entry name" value="PGM_PMM_III"/>
    <property type="match status" value="1"/>
</dbReference>
<dbReference type="InterPro" id="IPR005846">
    <property type="entry name" value="A-D-PHexomutase_a/b/a-III"/>
</dbReference>
<name>A0A7J4MWV1_METTF</name>
<dbReference type="InterPro" id="IPR005841">
    <property type="entry name" value="Alpha-D-phosphohexomutase_SF"/>
</dbReference>
<dbReference type="Proteomes" id="UP000538031">
    <property type="component" value="Unassembled WGS sequence"/>
</dbReference>